<dbReference type="AlphaFoldDB" id="A0A5J9W2Y1"/>
<evidence type="ECO:0000313" key="2">
    <source>
        <dbReference type="Proteomes" id="UP000324897"/>
    </source>
</evidence>
<sequence length="74" mass="8606">YRREEDCQLRMNGMDDTQWPFPSSSTFLMDHENMSIVIHVEELAGGQVQELQKLDEGKKSNLRSMSLLLFFLLA</sequence>
<dbReference type="EMBL" id="RWGY01000007">
    <property type="protein sequence ID" value="TVU41680.1"/>
    <property type="molecule type" value="Genomic_DNA"/>
</dbReference>
<accession>A0A5J9W2Y1</accession>
<protein>
    <submittedName>
        <fullName evidence="1">Uncharacterized protein</fullName>
    </submittedName>
</protein>
<evidence type="ECO:0000313" key="1">
    <source>
        <dbReference type="EMBL" id="TVU41680.1"/>
    </source>
</evidence>
<keyword evidence="2" id="KW-1185">Reference proteome</keyword>
<dbReference type="Gramene" id="TVU41680">
    <property type="protein sequence ID" value="TVU41680"/>
    <property type="gene ID" value="EJB05_15222"/>
</dbReference>
<proteinExistence type="predicted"/>
<dbReference type="Proteomes" id="UP000324897">
    <property type="component" value="Chromosome 4"/>
</dbReference>
<organism evidence="1 2">
    <name type="scientific">Eragrostis curvula</name>
    <name type="common">weeping love grass</name>
    <dbReference type="NCBI Taxonomy" id="38414"/>
    <lineage>
        <taxon>Eukaryota</taxon>
        <taxon>Viridiplantae</taxon>
        <taxon>Streptophyta</taxon>
        <taxon>Embryophyta</taxon>
        <taxon>Tracheophyta</taxon>
        <taxon>Spermatophyta</taxon>
        <taxon>Magnoliopsida</taxon>
        <taxon>Liliopsida</taxon>
        <taxon>Poales</taxon>
        <taxon>Poaceae</taxon>
        <taxon>PACMAD clade</taxon>
        <taxon>Chloridoideae</taxon>
        <taxon>Eragrostideae</taxon>
        <taxon>Eragrostidinae</taxon>
        <taxon>Eragrostis</taxon>
    </lineage>
</organism>
<feature type="non-terminal residue" evidence="1">
    <location>
        <position position="1"/>
    </location>
</feature>
<name>A0A5J9W2Y1_9POAL</name>
<comment type="caution">
    <text evidence="1">The sequence shown here is derived from an EMBL/GenBank/DDBJ whole genome shotgun (WGS) entry which is preliminary data.</text>
</comment>
<reference evidence="1 2" key="1">
    <citation type="journal article" date="2019" name="Sci. Rep.">
        <title>A high-quality genome of Eragrostis curvula grass provides insights into Poaceae evolution and supports new strategies to enhance forage quality.</title>
        <authorList>
            <person name="Carballo J."/>
            <person name="Santos B.A.C.M."/>
            <person name="Zappacosta D."/>
            <person name="Garbus I."/>
            <person name="Selva J.P."/>
            <person name="Gallo C.A."/>
            <person name="Diaz A."/>
            <person name="Albertini E."/>
            <person name="Caccamo M."/>
            <person name="Echenique V."/>
        </authorList>
    </citation>
    <scope>NUCLEOTIDE SEQUENCE [LARGE SCALE GENOMIC DNA]</scope>
    <source>
        <strain evidence="2">cv. Victoria</strain>
        <tissue evidence="1">Leaf</tissue>
    </source>
</reference>
<gene>
    <name evidence="1" type="ORF">EJB05_15222</name>
</gene>